<organism evidence="15 16">
    <name type="scientific">Leucobacter luti</name>
    <dbReference type="NCBI Taxonomy" id="340320"/>
    <lineage>
        <taxon>Bacteria</taxon>
        <taxon>Bacillati</taxon>
        <taxon>Actinomycetota</taxon>
        <taxon>Actinomycetes</taxon>
        <taxon>Micrococcales</taxon>
        <taxon>Microbacteriaceae</taxon>
        <taxon>Leucobacter</taxon>
    </lineage>
</organism>
<proteinExistence type="inferred from homology"/>
<dbReference type="EC" id="4.4.1.21" evidence="4 14"/>
<evidence type="ECO:0000256" key="1">
    <source>
        <dbReference type="ARBA" id="ARBA00000297"/>
    </source>
</evidence>
<evidence type="ECO:0000256" key="11">
    <source>
        <dbReference type="ARBA" id="ARBA00024654"/>
    </source>
</evidence>
<dbReference type="SUPFAM" id="SSF63411">
    <property type="entry name" value="LuxS/MPP-like metallohydrolase"/>
    <property type="match status" value="1"/>
</dbReference>
<keyword evidence="8 14" id="KW-0071">Autoinducer synthesis</keyword>
<dbReference type="AlphaFoldDB" id="A0A4R6RU03"/>
<protein>
    <recommendedName>
        <fullName evidence="5 14">S-ribosylhomocysteine lyase</fullName>
        <ecNumber evidence="4 14">4.4.1.21</ecNumber>
    </recommendedName>
    <alternativeName>
        <fullName evidence="12 14">AI-2 synthesis protein</fullName>
    </alternativeName>
    <alternativeName>
        <fullName evidence="13 14">Autoinducer-2 production protein LuxS</fullName>
    </alternativeName>
</protein>
<dbReference type="PANTHER" id="PTHR35799">
    <property type="entry name" value="S-RIBOSYLHOMOCYSTEINE LYASE"/>
    <property type="match status" value="1"/>
</dbReference>
<evidence type="ECO:0000313" key="15">
    <source>
        <dbReference type="EMBL" id="TDP89827.1"/>
    </source>
</evidence>
<comment type="caution">
    <text evidence="15">The sequence shown here is derived from an EMBL/GenBank/DDBJ whole genome shotgun (WGS) entry which is preliminary data.</text>
</comment>
<dbReference type="Pfam" id="PF02664">
    <property type="entry name" value="LuxS"/>
    <property type="match status" value="1"/>
</dbReference>
<dbReference type="PANTHER" id="PTHR35799:SF1">
    <property type="entry name" value="S-RIBOSYLHOMOCYSTEINE LYASE"/>
    <property type="match status" value="1"/>
</dbReference>
<keyword evidence="16" id="KW-1185">Reference proteome</keyword>
<dbReference type="InterPro" id="IPR003815">
    <property type="entry name" value="S-ribosylhomocysteinase"/>
</dbReference>
<evidence type="ECO:0000256" key="13">
    <source>
        <dbReference type="ARBA" id="ARBA00031777"/>
    </source>
</evidence>
<evidence type="ECO:0000313" key="16">
    <source>
        <dbReference type="Proteomes" id="UP000295601"/>
    </source>
</evidence>
<comment type="cofactor">
    <cofactor evidence="14">
        <name>Fe cation</name>
        <dbReference type="ChEBI" id="CHEBI:24875"/>
    </cofactor>
    <text evidence="14">Binds 1 Fe cation per subunit.</text>
</comment>
<dbReference type="Gene3D" id="3.30.1360.80">
    <property type="entry name" value="S-ribosylhomocysteinase (LuxS)"/>
    <property type="match status" value="1"/>
</dbReference>
<evidence type="ECO:0000256" key="4">
    <source>
        <dbReference type="ARBA" id="ARBA00012240"/>
    </source>
</evidence>
<comment type="function">
    <text evidence="11 14">Involved in the synthesis of autoinducer 2 (AI-2) which is secreted by bacteria and is used to communicate both the cell density and the metabolic potential of the environment. The regulation of gene expression in response to changes in cell density is called quorum sensing. Catalyzes the transformation of S-ribosylhomocysteine (RHC) to homocysteine (HC) and 4,5-dihydroxy-2,3-pentadione (DPD).</text>
</comment>
<evidence type="ECO:0000256" key="5">
    <source>
        <dbReference type="ARBA" id="ARBA00015130"/>
    </source>
</evidence>
<accession>A0A4R6RU03</accession>
<evidence type="ECO:0000256" key="2">
    <source>
        <dbReference type="ARBA" id="ARBA00007311"/>
    </source>
</evidence>
<dbReference type="GO" id="GO:0005506">
    <property type="term" value="F:iron ion binding"/>
    <property type="evidence" value="ECO:0007669"/>
    <property type="project" value="InterPro"/>
</dbReference>
<evidence type="ECO:0000256" key="9">
    <source>
        <dbReference type="ARBA" id="ARBA00023004"/>
    </source>
</evidence>
<dbReference type="PRINTS" id="PR01487">
    <property type="entry name" value="LUXSPROTEIN"/>
</dbReference>
<evidence type="ECO:0000256" key="10">
    <source>
        <dbReference type="ARBA" id="ARBA00023239"/>
    </source>
</evidence>
<keyword evidence="9 14" id="KW-0408">Iron</keyword>
<comment type="subunit">
    <text evidence="3 14">Homodimer.</text>
</comment>
<evidence type="ECO:0000256" key="7">
    <source>
        <dbReference type="ARBA" id="ARBA00022723"/>
    </source>
</evidence>
<comment type="similarity">
    <text evidence="2 14">Belongs to the LuxS family.</text>
</comment>
<sequence length="198" mass="21849">MPQPSVSPTIERPREVCRRVTRSVSPASGHRYTGRMSDVELAEVESFSLDHTKVLAPYVRLIGVERGPKGDAISNFDIRLVQPNEQEIPTAGLHTIEHTLAALLRTRFDGLIDISPFGCRTGFHLIAWGEPSTEIVAAAIKSSLEDLAHRVTWADVPGTEAISCGNYRDHSLHSAKEWAQVVLERGISLDAFDRSRIA</sequence>
<reference evidence="15 16" key="1">
    <citation type="submission" date="2019-03" db="EMBL/GenBank/DDBJ databases">
        <title>Genomic analyses of the natural microbiome of Caenorhabditis elegans.</title>
        <authorList>
            <person name="Samuel B."/>
        </authorList>
    </citation>
    <scope>NUCLEOTIDE SEQUENCE [LARGE SCALE GENOMIC DNA]</scope>
    <source>
        <strain evidence="15 16">JUb18</strain>
    </source>
</reference>
<evidence type="ECO:0000256" key="6">
    <source>
        <dbReference type="ARBA" id="ARBA00022654"/>
    </source>
</evidence>
<dbReference type="HAMAP" id="MF_00091">
    <property type="entry name" value="LuxS"/>
    <property type="match status" value="1"/>
</dbReference>
<evidence type="ECO:0000256" key="3">
    <source>
        <dbReference type="ARBA" id="ARBA00011738"/>
    </source>
</evidence>
<dbReference type="EMBL" id="SNYA01000008">
    <property type="protein sequence ID" value="TDP89827.1"/>
    <property type="molecule type" value="Genomic_DNA"/>
</dbReference>
<dbReference type="InterPro" id="IPR011249">
    <property type="entry name" value="Metalloenz_LuxS/M16"/>
</dbReference>
<evidence type="ECO:0000256" key="14">
    <source>
        <dbReference type="HAMAP-Rule" id="MF_00091"/>
    </source>
</evidence>
<keyword evidence="7 14" id="KW-0479">Metal-binding</keyword>
<keyword evidence="6 14" id="KW-0673">Quorum sensing</keyword>
<gene>
    <name evidence="14" type="primary">luxS</name>
    <name evidence="15" type="ORF">EDF62_3125</name>
</gene>
<evidence type="ECO:0000256" key="12">
    <source>
        <dbReference type="ARBA" id="ARBA00030600"/>
    </source>
</evidence>
<keyword evidence="10 14" id="KW-0456">Lyase</keyword>
<feature type="binding site" evidence="14">
    <location>
        <position position="94"/>
    </location>
    <ligand>
        <name>Fe cation</name>
        <dbReference type="ChEBI" id="CHEBI:24875"/>
    </ligand>
</feature>
<feature type="binding site" evidence="14">
    <location>
        <position position="164"/>
    </location>
    <ligand>
        <name>Fe cation</name>
        <dbReference type="ChEBI" id="CHEBI:24875"/>
    </ligand>
</feature>
<dbReference type="Proteomes" id="UP000295601">
    <property type="component" value="Unassembled WGS sequence"/>
</dbReference>
<evidence type="ECO:0000256" key="8">
    <source>
        <dbReference type="ARBA" id="ARBA00022929"/>
    </source>
</evidence>
<comment type="catalytic activity">
    <reaction evidence="1 14">
        <text>S-(5-deoxy-D-ribos-5-yl)-L-homocysteine = (S)-4,5-dihydroxypentane-2,3-dione + L-homocysteine</text>
        <dbReference type="Rhea" id="RHEA:17753"/>
        <dbReference type="ChEBI" id="CHEBI:29484"/>
        <dbReference type="ChEBI" id="CHEBI:58195"/>
        <dbReference type="ChEBI" id="CHEBI:58199"/>
        <dbReference type="EC" id="4.4.1.21"/>
    </reaction>
</comment>
<name>A0A4R6RU03_9MICO</name>
<dbReference type="GO" id="GO:0009372">
    <property type="term" value="P:quorum sensing"/>
    <property type="evidence" value="ECO:0007669"/>
    <property type="project" value="UniProtKB-UniRule"/>
</dbReference>
<dbReference type="GO" id="GO:0043768">
    <property type="term" value="F:S-ribosylhomocysteine lyase activity"/>
    <property type="evidence" value="ECO:0007669"/>
    <property type="project" value="UniProtKB-UniRule"/>
</dbReference>
<feature type="binding site" evidence="14">
    <location>
        <position position="98"/>
    </location>
    <ligand>
        <name>Fe cation</name>
        <dbReference type="ChEBI" id="CHEBI:24875"/>
    </ligand>
</feature>
<dbReference type="InterPro" id="IPR037005">
    <property type="entry name" value="LuxS_sf"/>
</dbReference>